<keyword evidence="2" id="KW-1185">Reference proteome</keyword>
<comment type="caution">
    <text evidence="1">The sequence shown here is derived from an EMBL/GenBank/DDBJ whole genome shotgun (WGS) entry which is preliminary data.</text>
</comment>
<gene>
    <name evidence="1" type="ORF">CGS46_05225</name>
</gene>
<dbReference type="Pfam" id="PF22612">
    <property type="entry name" value="GH113"/>
    <property type="match status" value="1"/>
</dbReference>
<evidence type="ECO:0000313" key="1">
    <source>
        <dbReference type="EMBL" id="PDX58901.1"/>
    </source>
</evidence>
<accession>A0A2A6ZC28</accession>
<dbReference type="GO" id="GO:0045493">
    <property type="term" value="P:xylan catabolic process"/>
    <property type="evidence" value="ECO:0007669"/>
    <property type="project" value="UniProtKB-KW"/>
</dbReference>
<dbReference type="GO" id="GO:0016798">
    <property type="term" value="F:hydrolase activity, acting on glycosyl bonds"/>
    <property type="evidence" value="ECO:0007669"/>
    <property type="project" value="UniProtKB-KW"/>
</dbReference>
<protein>
    <submittedName>
        <fullName evidence="1">1,4-beta-xylanase</fullName>
    </submittedName>
</protein>
<name>A0A2A6ZC28_9FIRM</name>
<dbReference type="Gene3D" id="3.20.20.80">
    <property type="entry name" value="Glycosidases"/>
    <property type="match status" value="1"/>
</dbReference>
<proteinExistence type="predicted"/>
<dbReference type="InterPro" id="IPR055151">
    <property type="entry name" value="GH113"/>
</dbReference>
<reference evidence="1 2" key="1">
    <citation type="journal article" date="2017" name="Front. Microbiol.">
        <title>New Insights into the Diversity of the Genus Faecalibacterium.</title>
        <authorList>
            <person name="Benevides L."/>
            <person name="Burman S."/>
            <person name="Martin R."/>
            <person name="Robert V."/>
            <person name="Thomas M."/>
            <person name="Miquel S."/>
            <person name="Chain F."/>
            <person name="Sokol H."/>
            <person name="Bermudez-Humaran L.G."/>
            <person name="Morrison M."/>
            <person name="Langella P."/>
            <person name="Azevedo V.A."/>
            <person name="Chatel J.M."/>
            <person name="Soares S."/>
        </authorList>
    </citation>
    <scope>NUCLEOTIDE SEQUENCE [LARGE SCALE GENOMIC DNA]</scope>
    <source>
        <strain evidence="2">CNCM I-4540</strain>
    </source>
</reference>
<dbReference type="SUPFAM" id="SSF51445">
    <property type="entry name" value="(Trans)glycosidases"/>
    <property type="match status" value="1"/>
</dbReference>
<evidence type="ECO:0000313" key="2">
    <source>
        <dbReference type="Proteomes" id="UP000220752"/>
    </source>
</evidence>
<dbReference type="EMBL" id="NMTQ01000021">
    <property type="protein sequence ID" value="PDX58901.1"/>
    <property type="molecule type" value="Genomic_DNA"/>
</dbReference>
<dbReference type="InterPro" id="IPR017853">
    <property type="entry name" value="GH"/>
</dbReference>
<dbReference type="AlphaFoldDB" id="A0A2A6ZC28"/>
<organism evidence="1 2">
    <name type="scientific">Faecalibacterium langellae</name>
    <dbReference type="NCBI Taxonomy" id="3435293"/>
    <lineage>
        <taxon>Bacteria</taxon>
        <taxon>Bacillati</taxon>
        <taxon>Bacillota</taxon>
        <taxon>Clostridia</taxon>
        <taxon>Eubacteriales</taxon>
        <taxon>Oscillospiraceae</taxon>
        <taxon>Faecalibacterium</taxon>
    </lineage>
</organism>
<dbReference type="Proteomes" id="UP000220752">
    <property type="component" value="Unassembled WGS sequence"/>
</dbReference>
<sequence length="309" mass="34562">MELKHNFYGVNFAPFPRRGVLSSETAQRSMAAMVEATAANWVILSPSGIQSDPYSEEINWNTNATPTDEELCGAIRFAKQLGLQVALKPTVNCANGVWRARISFFDHDVPCETQWGRWFASYTAFQTHYAALAEAEGCGLFLTGCEMTMTEHREAEWRALIAAVRQQYHGPVSYNCDKYGEDHVNWWDAVDCIASSGYYPLKDWENQLDRIEAVSKKYKKPVLFSEAGCMNITGSSAVPNNWELKGTRNDLEQADWYSAMFSACAKRPWVMGFGVWDWPADSGTASAYAVSGRPAAKIIHSAYQGEVLE</sequence>